<keyword evidence="2" id="KW-1185">Reference proteome</keyword>
<dbReference type="InterPro" id="IPR016155">
    <property type="entry name" value="Mopterin_synth/thiamin_S_b"/>
</dbReference>
<gene>
    <name evidence="1" type="ORF">HNQ92_000871</name>
</gene>
<proteinExistence type="predicted"/>
<dbReference type="Gene3D" id="3.10.20.30">
    <property type="match status" value="1"/>
</dbReference>
<evidence type="ECO:0000313" key="1">
    <source>
        <dbReference type="EMBL" id="MBB5282750.1"/>
    </source>
</evidence>
<dbReference type="Pfam" id="PF02597">
    <property type="entry name" value="ThiS"/>
    <property type="match status" value="1"/>
</dbReference>
<protein>
    <submittedName>
        <fullName evidence="1">Sulfur carrier protein</fullName>
    </submittedName>
</protein>
<dbReference type="InterPro" id="IPR003749">
    <property type="entry name" value="ThiS/MoaD-like"/>
</dbReference>
<name>A0A840TRV5_9BACT</name>
<dbReference type="PANTHER" id="PTHR34472:SF1">
    <property type="entry name" value="SULFUR CARRIER PROTEIN THIS"/>
    <property type="match status" value="1"/>
</dbReference>
<dbReference type="SUPFAM" id="SSF54285">
    <property type="entry name" value="MoaD/ThiS"/>
    <property type="match status" value="1"/>
</dbReference>
<dbReference type="Proteomes" id="UP000557307">
    <property type="component" value="Unassembled WGS sequence"/>
</dbReference>
<dbReference type="InterPro" id="IPR012675">
    <property type="entry name" value="Beta-grasp_dom_sf"/>
</dbReference>
<evidence type="ECO:0000313" key="2">
    <source>
        <dbReference type="Proteomes" id="UP000557307"/>
    </source>
</evidence>
<dbReference type="InterPro" id="IPR010035">
    <property type="entry name" value="Thi_S"/>
</dbReference>
<dbReference type="AlphaFoldDB" id="A0A840TRV5"/>
<sequence length="93" mass="10186">MLAKGKERALLLAEAGYLLKCKSVFTMEVFINHQPFPVSEQDTLLTLLAAHHLAERKGIAVAVNDTVVTRPDWGTFPLSPNDQITLIRATQGG</sequence>
<accession>A0A840TRV5</accession>
<organism evidence="1 2">
    <name type="scientific">Rhabdobacter roseus</name>
    <dbReference type="NCBI Taxonomy" id="1655419"/>
    <lineage>
        <taxon>Bacteria</taxon>
        <taxon>Pseudomonadati</taxon>
        <taxon>Bacteroidota</taxon>
        <taxon>Cytophagia</taxon>
        <taxon>Cytophagales</taxon>
        <taxon>Cytophagaceae</taxon>
        <taxon>Rhabdobacter</taxon>
    </lineage>
</organism>
<comment type="caution">
    <text evidence="1">The sequence shown here is derived from an EMBL/GenBank/DDBJ whole genome shotgun (WGS) entry which is preliminary data.</text>
</comment>
<dbReference type="CDD" id="cd00565">
    <property type="entry name" value="Ubl_ThiS"/>
    <property type="match status" value="1"/>
</dbReference>
<dbReference type="RefSeq" id="WP_246439597.1">
    <property type="nucleotide sequence ID" value="NZ_JACHGF010000001.1"/>
</dbReference>
<reference evidence="1 2" key="1">
    <citation type="submission" date="2020-08" db="EMBL/GenBank/DDBJ databases">
        <title>Genomic Encyclopedia of Type Strains, Phase IV (KMG-IV): sequencing the most valuable type-strain genomes for metagenomic binning, comparative biology and taxonomic classification.</title>
        <authorList>
            <person name="Goeker M."/>
        </authorList>
    </citation>
    <scope>NUCLEOTIDE SEQUENCE [LARGE SCALE GENOMIC DNA]</scope>
    <source>
        <strain evidence="1 2">DSM 105074</strain>
    </source>
</reference>
<dbReference type="PANTHER" id="PTHR34472">
    <property type="entry name" value="SULFUR CARRIER PROTEIN THIS"/>
    <property type="match status" value="1"/>
</dbReference>
<dbReference type="EMBL" id="JACHGF010000001">
    <property type="protein sequence ID" value="MBB5282750.1"/>
    <property type="molecule type" value="Genomic_DNA"/>
</dbReference>
<dbReference type="NCBIfam" id="TIGR01683">
    <property type="entry name" value="thiS"/>
    <property type="match status" value="1"/>
</dbReference>